<protein>
    <recommendedName>
        <fullName evidence="2">Translocation protein TolB</fullName>
    </recommendedName>
</protein>
<evidence type="ECO:0000313" key="1">
    <source>
        <dbReference type="EMBL" id="OPZ90382.1"/>
    </source>
</evidence>
<evidence type="ECO:0008006" key="2">
    <source>
        <dbReference type="Google" id="ProtNLM"/>
    </source>
</evidence>
<organism evidence="1">
    <name type="scientific">candidate division TA06 bacterium ADurb.Bin417</name>
    <dbReference type="NCBI Taxonomy" id="1852828"/>
    <lineage>
        <taxon>Bacteria</taxon>
        <taxon>Bacteria division TA06</taxon>
    </lineage>
</organism>
<dbReference type="Proteomes" id="UP000485484">
    <property type="component" value="Unassembled WGS sequence"/>
</dbReference>
<dbReference type="InterPro" id="IPR015943">
    <property type="entry name" value="WD40/YVTN_repeat-like_dom_sf"/>
</dbReference>
<reference evidence="1" key="1">
    <citation type="submission" date="2017-02" db="EMBL/GenBank/DDBJ databases">
        <title>Delving into the versatile metabolic prowess of the omnipresent phylum Bacteroidetes.</title>
        <authorList>
            <person name="Nobu M.K."/>
            <person name="Mei R."/>
            <person name="Narihiro T."/>
            <person name="Kuroda K."/>
            <person name="Liu W.-T."/>
        </authorList>
    </citation>
    <scope>NUCLEOTIDE SEQUENCE</scope>
    <source>
        <strain evidence="1">ADurb.Bin417</strain>
    </source>
</reference>
<dbReference type="Gene3D" id="2.130.10.10">
    <property type="entry name" value="YVTN repeat-like/Quinoprotein amine dehydrogenase"/>
    <property type="match status" value="1"/>
</dbReference>
<accession>A0A1V5MB47</accession>
<dbReference type="EMBL" id="MWAK01000265">
    <property type="protein sequence ID" value="OPZ90382.1"/>
    <property type="molecule type" value="Genomic_DNA"/>
</dbReference>
<comment type="caution">
    <text evidence="1">The sequence shown here is derived from an EMBL/GenBank/DDBJ whole genome shotgun (WGS) entry which is preliminary data.</text>
</comment>
<sequence>MAWARLPLASGEPMGEPVLLAEARSSMQKSAHLHPFLSPDGRSGFFNSDESGRLQAYLIRLPDPGSGSDG</sequence>
<dbReference type="AlphaFoldDB" id="A0A1V5MB47"/>
<gene>
    <name evidence="1" type="ORF">BWY73_01330</name>
</gene>
<proteinExistence type="predicted"/>
<name>A0A1V5MB47_UNCT6</name>